<keyword evidence="3" id="KW-0647">Proteasome</keyword>
<dbReference type="GO" id="GO:0005634">
    <property type="term" value="C:nucleus"/>
    <property type="evidence" value="ECO:0007669"/>
    <property type="project" value="TreeGrafter"/>
</dbReference>
<proteinExistence type="inferred from homology"/>
<keyword evidence="1" id="KW-0143">Chaperone</keyword>
<comment type="similarity">
    <text evidence="2">Belongs to the POMP/UMP1 family.</text>
</comment>
<organism evidence="3">
    <name type="scientific">Culex tarsalis</name>
    <name type="common">Encephalitis mosquito</name>
    <dbReference type="NCBI Taxonomy" id="7177"/>
    <lineage>
        <taxon>Eukaryota</taxon>
        <taxon>Metazoa</taxon>
        <taxon>Ecdysozoa</taxon>
        <taxon>Arthropoda</taxon>
        <taxon>Hexapoda</taxon>
        <taxon>Insecta</taxon>
        <taxon>Pterygota</taxon>
        <taxon>Neoptera</taxon>
        <taxon>Endopterygota</taxon>
        <taxon>Diptera</taxon>
        <taxon>Nematocera</taxon>
        <taxon>Culicoidea</taxon>
        <taxon>Culicidae</taxon>
        <taxon>Culicinae</taxon>
        <taxon>Culicini</taxon>
        <taxon>Culex</taxon>
        <taxon>Culex</taxon>
    </lineage>
</organism>
<dbReference type="PANTHER" id="PTHR12828">
    <property type="entry name" value="PROTEASOME MATURATION PROTEIN UMP1"/>
    <property type="match status" value="1"/>
</dbReference>
<dbReference type="GO" id="GO:0043248">
    <property type="term" value="P:proteasome assembly"/>
    <property type="evidence" value="ECO:0007669"/>
    <property type="project" value="InterPro"/>
</dbReference>
<dbReference type="Pfam" id="PF05348">
    <property type="entry name" value="UMP1"/>
    <property type="match status" value="1"/>
</dbReference>
<dbReference type="GO" id="GO:0000502">
    <property type="term" value="C:proteasome complex"/>
    <property type="evidence" value="ECO:0007669"/>
    <property type="project" value="UniProtKB-KW"/>
</dbReference>
<reference evidence="3" key="1">
    <citation type="submission" date="2017-01" db="EMBL/GenBank/DDBJ databases">
        <title>A deep insight into the sialotranscriptome of adult male and female Cluex tarsalis mosquitoes.</title>
        <authorList>
            <person name="Ribeiro J.M."/>
            <person name="Moreira F."/>
            <person name="Bernard K.A."/>
            <person name="Calvo E."/>
        </authorList>
    </citation>
    <scope>NUCLEOTIDE SEQUENCE</scope>
    <source>
        <strain evidence="3">Kern County</strain>
        <tissue evidence="3">Salivary glands</tissue>
    </source>
</reference>
<protein>
    <submittedName>
        <fullName evidence="3">Putative proteasome maturation protein</fullName>
    </submittedName>
</protein>
<name>A0A1Q3FEJ5_CULTA</name>
<evidence type="ECO:0000256" key="1">
    <source>
        <dbReference type="ARBA" id="ARBA00023186"/>
    </source>
</evidence>
<dbReference type="PANTHER" id="PTHR12828:SF3">
    <property type="entry name" value="PROTEASOME MATURATION PROTEIN"/>
    <property type="match status" value="1"/>
</dbReference>
<dbReference type="AlphaFoldDB" id="A0A1Q3FEJ5"/>
<accession>A0A1Q3FEJ5</accession>
<dbReference type="EMBL" id="GFDL01009071">
    <property type="protein sequence ID" value="JAV25974.1"/>
    <property type="molecule type" value="Transcribed_RNA"/>
</dbReference>
<dbReference type="GO" id="GO:0005737">
    <property type="term" value="C:cytoplasm"/>
    <property type="evidence" value="ECO:0007669"/>
    <property type="project" value="TreeGrafter"/>
</dbReference>
<dbReference type="InterPro" id="IPR008012">
    <property type="entry name" value="Ump1"/>
</dbReference>
<sequence length="132" mass="14915">METSVKVTPQMPSSFKEFAGHVEPRDENCAAQLQYGHPLKQSELNYDQHRQNLNLQMLRNREGLAAPLKLTMELKSVAKVGHLPFLPSTNVARDVLTGRDELIDYTDIFNLAENSEIMTQPHAVMEKNLGIL</sequence>
<evidence type="ECO:0000256" key="2">
    <source>
        <dbReference type="ARBA" id="ARBA00043974"/>
    </source>
</evidence>
<evidence type="ECO:0000313" key="3">
    <source>
        <dbReference type="EMBL" id="JAV25974.1"/>
    </source>
</evidence>